<organism evidence="1 2">
    <name type="scientific">Amycolatopsis panacis</name>
    <dbReference type="NCBI Taxonomy" id="2340917"/>
    <lineage>
        <taxon>Bacteria</taxon>
        <taxon>Bacillati</taxon>
        <taxon>Actinomycetota</taxon>
        <taxon>Actinomycetes</taxon>
        <taxon>Pseudonocardiales</taxon>
        <taxon>Pseudonocardiaceae</taxon>
        <taxon>Amycolatopsis</taxon>
    </lineage>
</organism>
<comment type="caution">
    <text evidence="1">The sequence shown here is derived from an EMBL/GenBank/DDBJ whole genome shotgun (WGS) entry which is preliminary data.</text>
</comment>
<sequence>MAAAKKGELVPRPLKKIEYEIRFATADARKGWRDLVATIRNAMTETWDFLTLISLSTTPKTCTRVGEAATCEWLSPSVWPGQRLSCPQLDGSYPQALWETWPGR</sequence>
<gene>
    <name evidence="1" type="ORF">D5S19_12720</name>
</gene>
<reference evidence="1 2" key="1">
    <citation type="submission" date="2018-09" db="EMBL/GenBank/DDBJ databases">
        <title>YIM PH 21725 draft genome.</title>
        <authorList>
            <person name="Miao C."/>
        </authorList>
    </citation>
    <scope>NUCLEOTIDE SEQUENCE [LARGE SCALE GENOMIC DNA]</scope>
    <source>
        <strain evidence="2">YIM PH21725</strain>
    </source>
</reference>
<accession>A0A419I512</accession>
<name>A0A419I512_9PSEU</name>
<keyword evidence="2" id="KW-1185">Reference proteome</keyword>
<dbReference type="EMBL" id="QZFV01000076">
    <property type="protein sequence ID" value="RJQ85776.1"/>
    <property type="molecule type" value="Genomic_DNA"/>
</dbReference>
<dbReference type="AlphaFoldDB" id="A0A419I512"/>
<proteinExistence type="predicted"/>
<dbReference type="Proteomes" id="UP000285112">
    <property type="component" value="Unassembled WGS sequence"/>
</dbReference>
<evidence type="ECO:0000313" key="2">
    <source>
        <dbReference type="Proteomes" id="UP000285112"/>
    </source>
</evidence>
<protein>
    <submittedName>
        <fullName evidence="1">Uncharacterized protein</fullName>
    </submittedName>
</protein>
<evidence type="ECO:0000313" key="1">
    <source>
        <dbReference type="EMBL" id="RJQ85776.1"/>
    </source>
</evidence>